<comment type="pathway">
    <text evidence="3">Amino-acid biosynthesis; L-leucine biosynthesis; L-leucine from 3-methyl-2-oxobutanoate: step 2/4.</text>
</comment>
<protein>
    <recommendedName>
        <fullName evidence="3">3-isopropylmalate dehydratase small subunit</fullName>
        <ecNumber evidence="3">4.2.1.33</ecNumber>
    </recommendedName>
    <alternativeName>
        <fullName evidence="3">Alpha-IPM isomerase</fullName>
        <shortName evidence="3">IPMI</shortName>
    </alternativeName>
    <alternativeName>
        <fullName evidence="3">Isopropylmalate isomerase</fullName>
    </alternativeName>
</protein>
<dbReference type="NCBIfam" id="TIGR02087">
    <property type="entry name" value="LEUD_arch"/>
    <property type="match status" value="1"/>
</dbReference>
<sequence length="171" mass="18572">MTNSFSGKAWKYGDHIDTDVIIPARYLVSSDEAVLGKYCMEDIDKDFVRNMSRGDMIVAGENFGCGSSREHAPIAIKGAGCSCVIAASFARIFYRNAINVGLPIFECPEAAASIETGDEVAVDPIAGTIENRTKGMTFRVAPFAPFLQELISAGGLIPYARRRLEERRKGA</sequence>
<keyword evidence="6" id="KW-1185">Reference proteome</keyword>
<keyword evidence="2 3" id="KW-0456">Lyase</keyword>
<name>A0A4R8M2I5_9BACT</name>
<dbReference type="EMBL" id="SORI01000023">
    <property type="protein sequence ID" value="TDY55404.1"/>
    <property type="molecule type" value="Genomic_DNA"/>
</dbReference>
<gene>
    <name evidence="3" type="primary">leuD</name>
    <name evidence="5" type="ORF">C8D99_1238</name>
</gene>
<comment type="catalytic activity">
    <reaction evidence="3">
        <text>(2R,3S)-3-isopropylmalate = (2S)-2-isopropylmalate</text>
        <dbReference type="Rhea" id="RHEA:32287"/>
        <dbReference type="ChEBI" id="CHEBI:1178"/>
        <dbReference type="ChEBI" id="CHEBI:35121"/>
        <dbReference type="EC" id="4.2.1.33"/>
    </reaction>
</comment>
<keyword evidence="3" id="KW-0432">Leucine biosynthesis</keyword>
<dbReference type="SUPFAM" id="SSF52016">
    <property type="entry name" value="LeuD/IlvD-like"/>
    <property type="match status" value="1"/>
</dbReference>
<dbReference type="GO" id="GO:0009098">
    <property type="term" value="P:L-leucine biosynthetic process"/>
    <property type="evidence" value="ECO:0007669"/>
    <property type="project" value="UniProtKB-UniRule"/>
</dbReference>
<evidence type="ECO:0000256" key="2">
    <source>
        <dbReference type="ARBA" id="ARBA00023239"/>
    </source>
</evidence>
<evidence type="ECO:0000256" key="1">
    <source>
        <dbReference type="ARBA" id="ARBA00009869"/>
    </source>
</evidence>
<dbReference type="InterPro" id="IPR011827">
    <property type="entry name" value="LeuD_type2/HacB/DmdB"/>
</dbReference>
<dbReference type="InterPro" id="IPR000573">
    <property type="entry name" value="AconitaseA/IPMdHydase_ssu_swvl"/>
</dbReference>
<dbReference type="InterPro" id="IPR033940">
    <property type="entry name" value="IPMI_Swivel"/>
</dbReference>
<organism evidence="5 6">
    <name type="scientific">Aminivibrio pyruvatiphilus</name>
    <dbReference type="NCBI Taxonomy" id="1005740"/>
    <lineage>
        <taxon>Bacteria</taxon>
        <taxon>Thermotogati</taxon>
        <taxon>Synergistota</taxon>
        <taxon>Synergistia</taxon>
        <taxon>Synergistales</taxon>
        <taxon>Aminobacteriaceae</taxon>
        <taxon>Aminivibrio</taxon>
    </lineage>
</organism>
<evidence type="ECO:0000256" key="3">
    <source>
        <dbReference type="HAMAP-Rule" id="MF_01032"/>
    </source>
</evidence>
<dbReference type="AlphaFoldDB" id="A0A4R8M2I5"/>
<dbReference type="Gene3D" id="3.20.19.10">
    <property type="entry name" value="Aconitase, domain 4"/>
    <property type="match status" value="1"/>
</dbReference>
<dbReference type="InterPro" id="IPR015928">
    <property type="entry name" value="Aconitase/3IPM_dehydase_swvl"/>
</dbReference>
<comment type="similarity">
    <text evidence="1 3">Belongs to the LeuD family. LeuD type 2 subfamily.</text>
</comment>
<dbReference type="CDD" id="cd01577">
    <property type="entry name" value="IPMI_Swivel"/>
    <property type="match status" value="1"/>
</dbReference>
<dbReference type="GO" id="GO:0003861">
    <property type="term" value="F:3-isopropylmalate dehydratase activity"/>
    <property type="evidence" value="ECO:0007669"/>
    <property type="project" value="UniProtKB-UniRule"/>
</dbReference>
<dbReference type="HAMAP" id="MF_01032">
    <property type="entry name" value="LeuD_type2"/>
    <property type="match status" value="1"/>
</dbReference>
<dbReference type="FunFam" id="3.20.19.10:FF:000007">
    <property type="entry name" value="Isopropylmalate/citramalate isomerase small subunit"/>
    <property type="match status" value="1"/>
</dbReference>
<dbReference type="EC" id="4.2.1.33" evidence="3"/>
<dbReference type="Proteomes" id="UP000295066">
    <property type="component" value="Unassembled WGS sequence"/>
</dbReference>
<evidence type="ECO:0000259" key="4">
    <source>
        <dbReference type="Pfam" id="PF00694"/>
    </source>
</evidence>
<dbReference type="RefSeq" id="WP_133958935.1">
    <property type="nucleotide sequence ID" value="NZ_SORI01000023.1"/>
</dbReference>
<feature type="domain" description="Aconitase A/isopropylmalate dehydratase small subunit swivel" evidence="4">
    <location>
        <begin position="54"/>
        <end position="102"/>
    </location>
</feature>
<comment type="function">
    <text evidence="3">Catalyzes the isomerization between 2-isopropylmalate and 3-isopropylmalate, via the formation of 2-isopropylmaleate.</text>
</comment>
<dbReference type="UniPathway" id="UPA00048">
    <property type="reaction ID" value="UER00071"/>
</dbReference>
<dbReference type="Pfam" id="PF00694">
    <property type="entry name" value="Aconitase_C"/>
    <property type="match status" value="1"/>
</dbReference>
<dbReference type="PANTHER" id="PTHR43345">
    <property type="entry name" value="3-ISOPROPYLMALATE DEHYDRATASE SMALL SUBUNIT 2-RELATED-RELATED"/>
    <property type="match status" value="1"/>
</dbReference>
<dbReference type="OrthoDB" id="9777465at2"/>
<proteinExistence type="inferred from homology"/>
<keyword evidence="3" id="KW-0100">Branched-chain amino acid biosynthesis</keyword>
<reference evidence="5 6" key="1">
    <citation type="submission" date="2019-03" db="EMBL/GenBank/DDBJ databases">
        <title>Genomic Encyclopedia of Type Strains, Phase IV (KMG-IV): sequencing the most valuable type-strain genomes for metagenomic binning, comparative biology and taxonomic classification.</title>
        <authorList>
            <person name="Goeker M."/>
        </authorList>
    </citation>
    <scope>NUCLEOTIDE SEQUENCE [LARGE SCALE GENOMIC DNA]</scope>
    <source>
        <strain evidence="5 6">DSM 25964</strain>
    </source>
</reference>
<evidence type="ECO:0000313" key="5">
    <source>
        <dbReference type="EMBL" id="TDY55404.1"/>
    </source>
</evidence>
<keyword evidence="3" id="KW-0028">Amino-acid biosynthesis</keyword>
<accession>A0A4R8M2I5</accession>
<comment type="subunit">
    <text evidence="3">Heterodimer of LeuC and LeuD.</text>
</comment>
<dbReference type="PANTHER" id="PTHR43345:SF2">
    <property type="entry name" value="3-ISOPROPYLMALATE DEHYDRATASE SMALL SUBUNIT 1"/>
    <property type="match status" value="1"/>
</dbReference>
<dbReference type="InterPro" id="IPR050075">
    <property type="entry name" value="LeuD"/>
</dbReference>
<comment type="caution">
    <text evidence="5">The sequence shown here is derived from an EMBL/GenBank/DDBJ whole genome shotgun (WGS) entry which is preliminary data.</text>
</comment>
<evidence type="ECO:0000313" key="6">
    <source>
        <dbReference type="Proteomes" id="UP000295066"/>
    </source>
</evidence>